<accession>A0ABV6ID90</accession>
<dbReference type="Pfam" id="PF00326">
    <property type="entry name" value="Peptidase_S9"/>
    <property type="match status" value="1"/>
</dbReference>
<dbReference type="PANTHER" id="PTHR48081:SF6">
    <property type="entry name" value="PEPTIDASE S9 PROLYL OLIGOPEPTIDASE CATALYTIC DOMAIN-CONTAINING PROTEIN"/>
    <property type="match status" value="1"/>
</dbReference>
<comment type="caution">
    <text evidence="3">The sequence shown here is derived from an EMBL/GenBank/DDBJ whole genome shotgun (WGS) entry which is preliminary data.</text>
</comment>
<dbReference type="EMBL" id="JBHLXJ010000008">
    <property type="protein sequence ID" value="MFC0349790.1"/>
    <property type="molecule type" value="Genomic_DNA"/>
</dbReference>
<dbReference type="Gene3D" id="3.40.50.1820">
    <property type="entry name" value="alpha/beta hydrolase"/>
    <property type="match status" value="1"/>
</dbReference>
<evidence type="ECO:0000313" key="4">
    <source>
        <dbReference type="Proteomes" id="UP001589844"/>
    </source>
</evidence>
<feature type="domain" description="Peptidase S9 prolyl oligopeptidase catalytic" evidence="2">
    <location>
        <begin position="118"/>
        <end position="264"/>
    </location>
</feature>
<dbReference type="InterPro" id="IPR050300">
    <property type="entry name" value="GDXG_lipolytic_enzyme"/>
</dbReference>
<gene>
    <name evidence="3" type="ORF">ACFFJH_08225</name>
</gene>
<protein>
    <submittedName>
        <fullName evidence="3">Alpha/beta hydrolase</fullName>
    </submittedName>
</protein>
<evidence type="ECO:0000256" key="1">
    <source>
        <dbReference type="ARBA" id="ARBA00022801"/>
    </source>
</evidence>
<dbReference type="SUPFAM" id="SSF53474">
    <property type="entry name" value="alpha/beta-Hydrolases"/>
    <property type="match status" value="1"/>
</dbReference>
<reference evidence="3 4" key="1">
    <citation type="submission" date="2024-09" db="EMBL/GenBank/DDBJ databases">
        <authorList>
            <person name="Sun Q."/>
            <person name="Mori K."/>
        </authorList>
    </citation>
    <scope>NUCLEOTIDE SEQUENCE [LARGE SCALE GENOMIC DNA]</scope>
    <source>
        <strain evidence="3 4">CCM 8677</strain>
    </source>
</reference>
<dbReference type="PANTHER" id="PTHR48081">
    <property type="entry name" value="AB HYDROLASE SUPERFAMILY PROTEIN C4A8.06C"/>
    <property type="match status" value="1"/>
</dbReference>
<organism evidence="3 4">
    <name type="scientific">Undibacterium danionis</name>
    <dbReference type="NCBI Taxonomy" id="1812100"/>
    <lineage>
        <taxon>Bacteria</taxon>
        <taxon>Pseudomonadati</taxon>
        <taxon>Pseudomonadota</taxon>
        <taxon>Betaproteobacteria</taxon>
        <taxon>Burkholderiales</taxon>
        <taxon>Oxalobacteraceae</taxon>
        <taxon>Undibacterium</taxon>
    </lineage>
</organism>
<name>A0ABV6ID90_9BURK</name>
<keyword evidence="1 3" id="KW-0378">Hydrolase</keyword>
<dbReference type="InterPro" id="IPR001375">
    <property type="entry name" value="Peptidase_S9_cat"/>
</dbReference>
<dbReference type="GO" id="GO:0016787">
    <property type="term" value="F:hydrolase activity"/>
    <property type="evidence" value="ECO:0007669"/>
    <property type="project" value="UniProtKB-KW"/>
</dbReference>
<evidence type="ECO:0000259" key="2">
    <source>
        <dbReference type="Pfam" id="PF00326"/>
    </source>
</evidence>
<proteinExistence type="predicted"/>
<evidence type="ECO:0000313" key="3">
    <source>
        <dbReference type="EMBL" id="MFC0349790.1"/>
    </source>
</evidence>
<keyword evidence="4" id="KW-1185">Reference proteome</keyword>
<dbReference type="Proteomes" id="UP001589844">
    <property type="component" value="Unassembled WGS sequence"/>
</dbReference>
<dbReference type="InterPro" id="IPR029058">
    <property type="entry name" value="AB_hydrolase_fold"/>
</dbReference>
<sequence>MPKRDYPAESTQMMTPPSVALHRNYTQVLDVTQPTMTIYPPKTPNTGAAIVVFPGGGFRILAIDLEGTEICDWVTAQGMTCVLLKYRVPKGNHYWDKDCRCHIMPKVPLALQDAQRTIRLVRAQAKELHIDSNKIGVIGFSAGGYLVAQTSNIFKSSYRAIDAADQLSSRPDFAIALYPGHLCRAGDKLDPSLPVTKQTTPTFLLQAWDDPVDKICNSTVYAKALSDAGVNSEVHLFAKGGHAFGLRNNSHPISTWPKLVENWLRELDVLPATPAKID</sequence>